<name>A0AAF0BJQ8_9PROT</name>
<evidence type="ECO:0000313" key="1">
    <source>
        <dbReference type="EMBL" id="WCL53384.1"/>
    </source>
</evidence>
<protein>
    <submittedName>
        <fullName evidence="1">Uncharacterized protein</fullName>
    </submittedName>
</protein>
<dbReference type="KEGG" id="gso:PH603_12630"/>
<sequence length="220" mass="24475">MVLFVAGIGLSLWALAATAPRLLAHLNLATAQPYIEMVNRGEMLSPDERTILVEASRAALDWAPLAEPHLNLGALYVAELAREEDPVTRRIIASEAANELEAGLALRPLYSYGWMRLAVARSVLLGQEGKAVDALRSSLLTGPLAYDLMVPRLELGRVLLPSLTPADLDLLRQQTMRLYHAHNDTLRLYAVRMERLDWVSFLLGHDPKAQTAFLKEFVRE</sequence>
<proteinExistence type="predicted"/>
<accession>A0AAF0BJQ8</accession>
<keyword evidence="2" id="KW-1185">Reference proteome</keyword>
<evidence type="ECO:0000313" key="2">
    <source>
        <dbReference type="Proteomes" id="UP001217500"/>
    </source>
</evidence>
<dbReference type="Proteomes" id="UP001217500">
    <property type="component" value="Chromosome"/>
</dbReference>
<organism evidence="1 2">
    <name type="scientific">Gimibacter soli</name>
    <dbReference type="NCBI Taxonomy" id="3024400"/>
    <lineage>
        <taxon>Bacteria</taxon>
        <taxon>Pseudomonadati</taxon>
        <taxon>Pseudomonadota</taxon>
        <taxon>Alphaproteobacteria</taxon>
        <taxon>Kordiimonadales</taxon>
        <taxon>Temperatibacteraceae</taxon>
        <taxon>Gimibacter</taxon>
    </lineage>
</organism>
<gene>
    <name evidence="1" type="ORF">PH603_12630</name>
</gene>
<dbReference type="EMBL" id="CP116805">
    <property type="protein sequence ID" value="WCL53384.1"/>
    <property type="molecule type" value="Genomic_DNA"/>
</dbReference>
<dbReference type="AlphaFoldDB" id="A0AAF0BJQ8"/>
<reference evidence="1" key="1">
    <citation type="submission" date="2023-01" db="EMBL/GenBank/DDBJ databases">
        <title>The genome sequence of Kordiimonadaceae bacterium 6D33.</title>
        <authorList>
            <person name="Liu Y."/>
        </authorList>
    </citation>
    <scope>NUCLEOTIDE SEQUENCE</scope>
    <source>
        <strain evidence="1">6D33</strain>
    </source>
</reference>
<dbReference type="RefSeq" id="WP_289502896.1">
    <property type="nucleotide sequence ID" value="NZ_CP116805.1"/>
</dbReference>